<dbReference type="EMBL" id="JABDTM020012183">
    <property type="protein sequence ID" value="KAH0820326.1"/>
    <property type="molecule type" value="Genomic_DNA"/>
</dbReference>
<dbReference type="AlphaFoldDB" id="A0A8J6LPD3"/>
<keyword evidence="3" id="KW-1185">Reference proteome</keyword>
<dbReference type="Proteomes" id="UP000719412">
    <property type="component" value="Unassembled WGS sequence"/>
</dbReference>
<evidence type="ECO:0000313" key="3">
    <source>
        <dbReference type="Proteomes" id="UP000719412"/>
    </source>
</evidence>
<evidence type="ECO:0000313" key="2">
    <source>
        <dbReference type="EMBL" id="KAH0820326.1"/>
    </source>
</evidence>
<organism evidence="2 3">
    <name type="scientific">Tenebrio molitor</name>
    <name type="common">Yellow mealworm beetle</name>
    <dbReference type="NCBI Taxonomy" id="7067"/>
    <lineage>
        <taxon>Eukaryota</taxon>
        <taxon>Metazoa</taxon>
        <taxon>Ecdysozoa</taxon>
        <taxon>Arthropoda</taxon>
        <taxon>Hexapoda</taxon>
        <taxon>Insecta</taxon>
        <taxon>Pterygota</taxon>
        <taxon>Neoptera</taxon>
        <taxon>Endopterygota</taxon>
        <taxon>Coleoptera</taxon>
        <taxon>Polyphaga</taxon>
        <taxon>Cucujiformia</taxon>
        <taxon>Tenebrionidae</taxon>
        <taxon>Tenebrio</taxon>
    </lineage>
</organism>
<reference evidence="2" key="1">
    <citation type="journal article" date="2020" name="J Insects Food Feed">
        <title>The yellow mealworm (Tenebrio molitor) genome: a resource for the emerging insects as food and feed industry.</title>
        <authorList>
            <person name="Eriksson T."/>
            <person name="Andere A."/>
            <person name="Kelstrup H."/>
            <person name="Emery V."/>
            <person name="Picard C."/>
        </authorList>
    </citation>
    <scope>NUCLEOTIDE SEQUENCE</scope>
    <source>
        <strain evidence="2">Stoneville</strain>
        <tissue evidence="2">Whole head</tissue>
    </source>
</reference>
<reference evidence="2" key="2">
    <citation type="submission" date="2021-08" db="EMBL/GenBank/DDBJ databases">
        <authorList>
            <person name="Eriksson T."/>
        </authorList>
    </citation>
    <scope>NUCLEOTIDE SEQUENCE</scope>
    <source>
        <strain evidence="2">Stoneville</strain>
        <tissue evidence="2">Whole head</tissue>
    </source>
</reference>
<feature type="compositionally biased region" description="Basic and acidic residues" evidence="1">
    <location>
        <begin position="54"/>
        <end position="67"/>
    </location>
</feature>
<comment type="caution">
    <text evidence="2">The sequence shown here is derived from an EMBL/GenBank/DDBJ whole genome shotgun (WGS) entry which is preliminary data.</text>
</comment>
<gene>
    <name evidence="2" type="ORF">GEV33_002465</name>
</gene>
<feature type="region of interest" description="Disordered" evidence="1">
    <location>
        <begin position="51"/>
        <end position="82"/>
    </location>
</feature>
<protein>
    <submittedName>
        <fullName evidence="2">Uncharacterized protein</fullName>
    </submittedName>
</protein>
<name>A0A8J6LPD3_TENMO</name>
<evidence type="ECO:0000256" key="1">
    <source>
        <dbReference type="SAM" id="MobiDB-lite"/>
    </source>
</evidence>
<sequence>MKFPRAADDTCTSSARYDIRERSDLSLLRRPSASCGVRGSAVLLPLRPLLIPVEMKKESQKNRKRDGSAGTGPAKGPRKRSA</sequence>
<accession>A0A8J6LPD3</accession>
<proteinExistence type="predicted"/>